<evidence type="ECO:0000313" key="1">
    <source>
        <dbReference type="EMBL" id="KAL3661029.1"/>
    </source>
</evidence>
<accession>A0ABD3F6B8</accession>
<organism evidence="1 2">
    <name type="scientific">Phytophthora oleae</name>
    <dbReference type="NCBI Taxonomy" id="2107226"/>
    <lineage>
        <taxon>Eukaryota</taxon>
        <taxon>Sar</taxon>
        <taxon>Stramenopiles</taxon>
        <taxon>Oomycota</taxon>
        <taxon>Peronosporomycetes</taxon>
        <taxon>Peronosporales</taxon>
        <taxon>Peronosporaceae</taxon>
        <taxon>Phytophthora</taxon>
    </lineage>
</organism>
<proteinExistence type="predicted"/>
<protein>
    <submittedName>
        <fullName evidence="1">Uncharacterized protein</fullName>
    </submittedName>
</protein>
<dbReference type="AlphaFoldDB" id="A0ABD3F6B8"/>
<evidence type="ECO:0000313" key="2">
    <source>
        <dbReference type="Proteomes" id="UP001632037"/>
    </source>
</evidence>
<comment type="caution">
    <text evidence="1">The sequence shown here is derived from an EMBL/GenBank/DDBJ whole genome shotgun (WGS) entry which is preliminary data.</text>
</comment>
<sequence length="109" mass="11511">MAGAGSVLGQCSVWQARLNGLGRAARVPVAAVAVHWNNVWLAAGVQRNDQILVQISLARLGFVTPPPLLPCDSHREGGSFVCQACRCRTGDLEPGSGQHAFEALLPPRS</sequence>
<keyword evidence="2" id="KW-1185">Reference proteome</keyword>
<name>A0ABD3F6B8_9STRA</name>
<dbReference type="EMBL" id="JBIMZQ010000038">
    <property type="protein sequence ID" value="KAL3661029.1"/>
    <property type="molecule type" value="Genomic_DNA"/>
</dbReference>
<gene>
    <name evidence="1" type="ORF">V7S43_014045</name>
</gene>
<dbReference type="Proteomes" id="UP001632037">
    <property type="component" value="Unassembled WGS sequence"/>
</dbReference>
<reference evidence="1 2" key="1">
    <citation type="submission" date="2024-09" db="EMBL/GenBank/DDBJ databases">
        <title>Genome sequencing and assembly of Phytophthora oleae, isolate VK10A, causative agent of rot of olive drupes.</title>
        <authorList>
            <person name="Conti Taguali S."/>
            <person name="Riolo M."/>
            <person name="La Spada F."/>
            <person name="Cacciola S.O."/>
            <person name="Dionisio G."/>
        </authorList>
    </citation>
    <scope>NUCLEOTIDE SEQUENCE [LARGE SCALE GENOMIC DNA]</scope>
    <source>
        <strain evidence="1 2">VK10A</strain>
    </source>
</reference>